<evidence type="ECO:0000313" key="3">
    <source>
        <dbReference type="Proteomes" id="UP000410492"/>
    </source>
</evidence>
<dbReference type="AlphaFoldDB" id="A0A653BN61"/>
<proteinExistence type="predicted"/>
<name>A0A653BN61_CALMS</name>
<accession>A0A653BN61</accession>
<reference evidence="2 3" key="1">
    <citation type="submission" date="2019-01" db="EMBL/GenBank/DDBJ databases">
        <authorList>
            <person name="Sayadi A."/>
        </authorList>
    </citation>
    <scope>NUCLEOTIDE SEQUENCE [LARGE SCALE GENOMIC DNA]</scope>
</reference>
<dbReference type="Proteomes" id="UP000410492">
    <property type="component" value="Unassembled WGS sequence"/>
</dbReference>
<gene>
    <name evidence="2" type="ORF">CALMAC_LOCUS2349</name>
</gene>
<evidence type="ECO:0000313" key="2">
    <source>
        <dbReference type="EMBL" id="VEN36924.1"/>
    </source>
</evidence>
<keyword evidence="3" id="KW-1185">Reference proteome</keyword>
<protein>
    <submittedName>
        <fullName evidence="2">Uncharacterized protein</fullName>
    </submittedName>
</protein>
<feature type="region of interest" description="Disordered" evidence="1">
    <location>
        <begin position="1"/>
        <end position="36"/>
    </location>
</feature>
<dbReference type="OrthoDB" id="10522885at2759"/>
<dbReference type="EMBL" id="CAACVG010002810">
    <property type="protein sequence ID" value="VEN36924.1"/>
    <property type="molecule type" value="Genomic_DNA"/>
</dbReference>
<evidence type="ECO:0000256" key="1">
    <source>
        <dbReference type="SAM" id="MobiDB-lite"/>
    </source>
</evidence>
<sequence>MRGVPRRPRRCSDVFRRPPPTRISPTRALPAKQSTTARAYSRPLVHREDVFGSRSPPIGSFSVLTQHALLHDWLLLLLKFLCFS</sequence>
<organism evidence="2 3">
    <name type="scientific">Callosobruchus maculatus</name>
    <name type="common">Southern cowpea weevil</name>
    <name type="synonym">Pulse bruchid</name>
    <dbReference type="NCBI Taxonomy" id="64391"/>
    <lineage>
        <taxon>Eukaryota</taxon>
        <taxon>Metazoa</taxon>
        <taxon>Ecdysozoa</taxon>
        <taxon>Arthropoda</taxon>
        <taxon>Hexapoda</taxon>
        <taxon>Insecta</taxon>
        <taxon>Pterygota</taxon>
        <taxon>Neoptera</taxon>
        <taxon>Endopterygota</taxon>
        <taxon>Coleoptera</taxon>
        <taxon>Polyphaga</taxon>
        <taxon>Cucujiformia</taxon>
        <taxon>Chrysomeloidea</taxon>
        <taxon>Chrysomelidae</taxon>
        <taxon>Bruchinae</taxon>
        <taxon>Bruchini</taxon>
        <taxon>Callosobruchus</taxon>
    </lineage>
</organism>